<protein>
    <recommendedName>
        <fullName evidence="3">Pilus assembly protein</fullName>
    </recommendedName>
</protein>
<dbReference type="Proteomes" id="UP000619295">
    <property type="component" value="Unassembled WGS sequence"/>
</dbReference>
<sequence length="171" mass="17957">MALPVMLVAYCGTVDVAQMVMADRKVTQLTLALADLTARVSAVAPADVENIFDAAQTVLMPFDSANISMVVSSVVIDAGGIAKVCWSNQRNGQALARGTTVPLPDSIRVPSTSVIMAKASYKYTPMVGYVLTGTFTLGNDPIYTRPRSGQAVGSASIEQVVRTGTPPCPTF</sequence>
<reference evidence="1" key="1">
    <citation type="submission" date="2020-09" db="EMBL/GenBank/DDBJ databases">
        <title>Bosea spartocytisi sp. nov. a root nodule endophyte of Spartocytisus supranubius in the high mountain ecosystem fo the Teide National Park (Canary Islands, Spain).</title>
        <authorList>
            <person name="Pulido-Suarez L."/>
            <person name="Peix A."/>
            <person name="Igual J.M."/>
            <person name="Socas-Perez N."/>
            <person name="Velazquez E."/>
            <person name="Flores-Felix J.D."/>
            <person name="Leon-Barrios M."/>
        </authorList>
    </citation>
    <scope>NUCLEOTIDE SEQUENCE</scope>
    <source>
        <strain evidence="1">SSUT16</strain>
    </source>
</reference>
<dbReference type="EMBL" id="JACXWY010000003">
    <property type="protein sequence ID" value="MBD3845364.1"/>
    <property type="molecule type" value="Genomic_DNA"/>
</dbReference>
<comment type="caution">
    <text evidence="1">The sequence shown here is derived from an EMBL/GenBank/DDBJ whole genome shotgun (WGS) entry which is preliminary data.</text>
</comment>
<name>A0A927E6S9_9HYPH</name>
<evidence type="ECO:0000313" key="1">
    <source>
        <dbReference type="EMBL" id="MBD3845364.1"/>
    </source>
</evidence>
<evidence type="ECO:0008006" key="3">
    <source>
        <dbReference type="Google" id="ProtNLM"/>
    </source>
</evidence>
<proteinExistence type="predicted"/>
<keyword evidence="2" id="KW-1185">Reference proteome</keyword>
<evidence type="ECO:0000313" key="2">
    <source>
        <dbReference type="Proteomes" id="UP000619295"/>
    </source>
</evidence>
<gene>
    <name evidence="1" type="ORF">IED13_06630</name>
</gene>
<accession>A0A927E6S9</accession>
<dbReference type="AlphaFoldDB" id="A0A927E6S9"/>
<organism evidence="1 2">
    <name type="scientific">Bosea spartocytisi</name>
    <dbReference type="NCBI Taxonomy" id="2773451"/>
    <lineage>
        <taxon>Bacteria</taxon>
        <taxon>Pseudomonadati</taxon>
        <taxon>Pseudomonadota</taxon>
        <taxon>Alphaproteobacteria</taxon>
        <taxon>Hyphomicrobiales</taxon>
        <taxon>Boseaceae</taxon>
        <taxon>Bosea</taxon>
    </lineage>
</organism>